<evidence type="ECO:0000256" key="4">
    <source>
        <dbReference type="ARBA" id="ARBA00022692"/>
    </source>
</evidence>
<comment type="similarity">
    <text evidence="2 7">Belongs to the purine-cytosine permease (2.A.39) family.</text>
</comment>
<name>M7SKY4_EUTLA</name>
<keyword evidence="3 7" id="KW-0813">Transport</keyword>
<dbReference type="OrthoDB" id="2116389at2759"/>
<dbReference type="eggNOG" id="ENOG502QQ8Y">
    <property type="taxonomic scope" value="Eukaryota"/>
</dbReference>
<dbReference type="GO" id="GO:0022857">
    <property type="term" value="F:transmembrane transporter activity"/>
    <property type="evidence" value="ECO:0007669"/>
    <property type="project" value="InterPro"/>
</dbReference>
<feature type="transmembrane region" description="Helical" evidence="8">
    <location>
        <begin position="255"/>
        <end position="279"/>
    </location>
</feature>
<dbReference type="PIRSF" id="PIRSF002744">
    <property type="entry name" value="Pur-cyt_permease"/>
    <property type="match status" value="1"/>
</dbReference>
<feature type="transmembrane region" description="Helical" evidence="8">
    <location>
        <begin position="338"/>
        <end position="360"/>
    </location>
</feature>
<sequence length="549" mass="59112">MELFKKGHDVERGKSHESADTDISVGYVINENAVPKEAFTSGDSIYAKIQRIAGKLGVEQRGIERVPEEEKTDTSMSHAGTLWLSANMVVSSFAIGVLAIPVFNLSFRDSALVIVFLNILGILPICFFATFGPKFGLRQIVLSRFYFGYHGTTLIAAFNILACVGWSSVNAIVGAQVLHAVNPSLPGWAGILIIAISTLFICVFGYRIIHVYERFAWIPGFIIFLVVLGVFVHSGDFNGAATFTADTTTKEKAGAILSFAAAVFGFSTGWCSFAADYTVYMRSDTPRTPVVLWTFAGLFFPLCFTELLGTAVATAIVHDEDYSAAYESAGIGGLLAHVLVPTLGRFGQFCLVILALGIIASNCPNNYSGSLSLQAITAKLASSTTTATTTSTTTGTETRMQTRIQRIPRFVWVVVATAAYVAISIPGYDHFEAALENFMLLIGYWLAVYEGVALTEHVVFRRGSMAAAAYRPEDYDAPARLPPGYAALAAFLCGVLGAVLGMAQTWYVGPVAKLCGGEFGGDVGFELAFSFAAVSYLPFRAWEKSSFGR</sequence>
<feature type="transmembrane region" description="Helical" evidence="8">
    <location>
        <begin position="111"/>
        <end position="133"/>
    </location>
</feature>
<evidence type="ECO:0000256" key="6">
    <source>
        <dbReference type="ARBA" id="ARBA00023136"/>
    </source>
</evidence>
<dbReference type="AlphaFoldDB" id="M7SKY4"/>
<feature type="transmembrane region" description="Helical" evidence="8">
    <location>
        <begin position="481"/>
        <end position="503"/>
    </location>
</feature>
<evidence type="ECO:0000256" key="1">
    <source>
        <dbReference type="ARBA" id="ARBA00004141"/>
    </source>
</evidence>
<feature type="transmembrane region" description="Helical" evidence="8">
    <location>
        <begin position="187"/>
        <end position="209"/>
    </location>
</feature>
<reference evidence="10" key="1">
    <citation type="journal article" date="2013" name="Genome Announc.">
        <title>Draft genome sequence of the grapevine dieback fungus Eutypa lata UCR-EL1.</title>
        <authorList>
            <person name="Blanco-Ulate B."/>
            <person name="Rolshausen P.E."/>
            <person name="Cantu D."/>
        </authorList>
    </citation>
    <scope>NUCLEOTIDE SEQUENCE [LARGE SCALE GENOMIC DNA]</scope>
    <source>
        <strain evidence="10">UCR-EL1</strain>
    </source>
</reference>
<evidence type="ECO:0000313" key="10">
    <source>
        <dbReference type="Proteomes" id="UP000012174"/>
    </source>
</evidence>
<feature type="transmembrane region" description="Helical" evidence="8">
    <location>
        <begin position="440"/>
        <end position="460"/>
    </location>
</feature>
<organism evidence="9 10">
    <name type="scientific">Eutypa lata (strain UCR-EL1)</name>
    <name type="common">Grapevine dieback disease fungus</name>
    <name type="synonym">Eutypa armeniacae</name>
    <dbReference type="NCBI Taxonomy" id="1287681"/>
    <lineage>
        <taxon>Eukaryota</taxon>
        <taxon>Fungi</taxon>
        <taxon>Dikarya</taxon>
        <taxon>Ascomycota</taxon>
        <taxon>Pezizomycotina</taxon>
        <taxon>Sordariomycetes</taxon>
        <taxon>Xylariomycetidae</taxon>
        <taxon>Xylariales</taxon>
        <taxon>Diatrypaceae</taxon>
        <taxon>Eutypa</taxon>
    </lineage>
</organism>
<dbReference type="EMBL" id="KB706951">
    <property type="protein sequence ID" value="EMR65013.1"/>
    <property type="molecule type" value="Genomic_DNA"/>
</dbReference>
<keyword evidence="10" id="KW-1185">Reference proteome</keyword>
<dbReference type="HOGENOM" id="CLU_026016_2_2_1"/>
<protein>
    <submittedName>
        <fullName evidence="9">Putative purine-cytosine permease protein</fullName>
    </submittedName>
</protein>
<dbReference type="PANTHER" id="PTHR31806:SF1">
    <property type="entry name" value="PURINE-CYTOSINE PERMEASE FCY2-RELATED"/>
    <property type="match status" value="1"/>
</dbReference>
<keyword evidence="6 7" id="KW-0472">Membrane</keyword>
<comment type="subcellular location">
    <subcellularLocation>
        <location evidence="1">Membrane</location>
        <topology evidence="1">Multi-pass membrane protein</topology>
    </subcellularLocation>
</comment>
<dbReference type="Pfam" id="PF02133">
    <property type="entry name" value="Transp_cyt_pur"/>
    <property type="match status" value="1"/>
</dbReference>
<dbReference type="KEGG" id="ela:UCREL1_8030"/>
<gene>
    <name evidence="9" type="ORF">UCREL1_8030</name>
</gene>
<dbReference type="Proteomes" id="UP000012174">
    <property type="component" value="Unassembled WGS sequence"/>
</dbReference>
<accession>M7SKY4</accession>
<feature type="transmembrane region" description="Helical" evidence="8">
    <location>
        <begin position="523"/>
        <end position="542"/>
    </location>
</feature>
<evidence type="ECO:0000256" key="7">
    <source>
        <dbReference type="PIRNR" id="PIRNR002744"/>
    </source>
</evidence>
<evidence type="ECO:0000256" key="3">
    <source>
        <dbReference type="ARBA" id="ARBA00022448"/>
    </source>
</evidence>
<dbReference type="GO" id="GO:0005886">
    <property type="term" value="C:plasma membrane"/>
    <property type="evidence" value="ECO:0007669"/>
    <property type="project" value="TreeGrafter"/>
</dbReference>
<evidence type="ECO:0000256" key="8">
    <source>
        <dbReference type="SAM" id="Phobius"/>
    </source>
</evidence>
<feature type="transmembrane region" description="Helical" evidence="8">
    <location>
        <begin position="291"/>
        <end position="318"/>
    </location>
</feature>
<evidence type="ECO:0000256" key="5">
    <source>
        <dbReference type="ARBA" id="ARBA00022989"/>
    </source>
</evidence>
<keyword evidence="4 8" id="KW-0812">Transmembrane</keyword>
<dbReference type="PANTHER" id="PTHR31806">
    <property type="entry name" value="PURINE-CYTOSINE PERMEASE FCY2-RELATED"/>
    <property type="match status" value="1"/>
</dbReference>
<dbReference type="Gene3D" id="1.10.4160.10">
    <property type="entry name" value="Hydantoin permease"/>
    <property type="match status" value="1"/>
</dbReference>
<feature type="transmembrane region" description="Helical" evidence="8">
    <location>
        <begin position="145"/>
        <end position="167"/>
    </location>
</feature>
<feature type="transmembrane region" description="Helical" evidence="8">
    <location>
        <begin position="410"/>
        <end position="428"/>
    </location>
</feature>
<dbReference type="OMA" id="LWLSANM"/>
<evidence type="ECO:0000256" key="2">
    <source>
        <dbReference type="ARBA" id="ARBA00008974"/>
    </source>
</evidence>
<dbReference type="GO" id="GO:0000329">
    <property type="term" value="C:fungal-type vacuole membrane"/>
    <property type="evidence" value="ECO:0007669"/>
    <property type="project" value="TreeGrafter"/>
</dbReference>
<dbReference type="InterPro" id="IPR026030">
    <property type="entry name" value="Pur-cyt_permease_Fcy2/21/22"/>
</dbReference>
<evidence type="ECO:0000313" key="9">
    <source>
        <dbReference type="EMBL" id="EMR65013.1"/>
    </source>
</evidence>
<feature type="transmembrane region" description="Helical" evidence="8">
    <location>
        <begin position="216"/>
        <end position="235"/>
    </location>
</feature>
<feature type="transmembrane region" description="Helical" evidence="8">
    <location>
        <begin position="81"/>
        <end position="105"/>
    </location>
</feature>
<keyword evidence="5 8" id="KW-1133">Transmembrane helix</keyword>
<dbReference type="InterPro" id="IPR001248">
    <property type="entry name" value="Pur-cyt_permease"/>
</dbReference>
<proteinExistence type="inferred from homology"/>